<dbReference type="InterPro" id="IPR017039">
    <property type="entry name" value="Virul_fac_BrkB"/>
</dbReference>
<feature type="transmembrane region" description="Helical" evidence="6">
    <location>
        <begin position="148"/>
        <end position="169"/>
    </location>
</feature>
<evidence type="ECO:0000256" key="4">
    <source>
        <dbReference type="ARBA" id="ARBA00022989"/>
    </source>
</evidence>
<protein>
    <submittedName>
        <fullName evidence="7">Uncharacterized protein</fullName>
    </submittedName>
</protein>
<reference evidence="7 8" key="1">
    <citation type="submission" date="2020-04" db="EMBL/GenBank/DDBJ databases">
        <authorList>
            <person name="De Canck E."/>
        </authorList>
    </citation>
    <scope>NUCLEOTIDE SEQUENCE [LARGE SCALE GENOMIC DNA]</scope>
    <source>
        <strain evidence="7 8">LMG 28138</strain>
    </source>
</reference>
<keyword evidence="8" id="KW-1185">Reference proteome</keyword>
<dbReference type="Proteomes" id="UP000494115">
    <property type="component" value="Unassembled WGS sequence"/>
</dbReference>
<evidence type="ECO:0000313" key="7">
    <source>
        <dbReference type="EMBL" id="CAB3799643.1"/>
    </source>
</evidence>
<feature type="transmembrane region" description="Helical" evidence="6">
    <location>
        <begin position="222"/>
        <end position="241"/>
    </location>
</feature>
<dbReference type="Pfam" id="PF03631">
    <property type="entry name" value="Virul_fac_BrkB"/>
    <property type="match status" value="1"/>
</dbReference>
<evidence type="ECO:0000256" key="6">
    <source>
        <dbReference type="SAM" id="Phobius"/>
    </source>
</evidence>
<evidence type="ECO:0000256" key="1">
    <source>
        <dbReference type="ARBA" id="ARBA00004651"/>
    </source>
</evidence>
<dbReference type="GO" id="GO:0005886">
    <property type="term" value="C:plasma membrane"/>
    <property type="evidence" value="ECO:0007669"/>
    <property type="project" value="UniProtKB-SubCell"/>
</dbReference>
<dbReference type="PANTHER" id="PTHR30213:SF1">
    <property type="entry name" value="INNER MEMBRANE PROTEIN YHJD"/>
    <property type="match status" value="1"/>
</dbReference>
<keyword evidence="3 6" id="KW-0812">Transmembrane</keyword>
<dbReference type="NCBIfam" id="TIGR00765">
    <property type="entry name" value="yihY_not_rbn"/>
    <property type="match status" value="1"/>
</dbReference>
<feature type="transmembrane region" description="Helical" evidence="6">
    <location>
        <begin position="181"/>
        <end position="210"/>
    </location>
</feature>
<comment type="subcellular location">
    <subcellularLocation>
        <location evidence="1">Cell membrane</location>
        <topology evidence="1">Multi-pass membrane protein</topology>
    </subcellularLocation>
</comment>
<accession>A0A6S7C296</accession>
<evidence type="ECO:0000313" key="8">
    <source>
        <dbReference type="Proteomes" id="UP000494115"/>
    </source>
</evidence>
<feature type="transmembrane region" description="Helical" evidence="6">
    <location>
        <begin position="103"/>
        <end position="127"/>
    </location>
</feature>
<feature type="transmembrane region" description="Helical" evidence="6">
    <location>
        <begin position="40"/>
        <end position="63"/>
    </location>
</feature>
<dbReference type="EMBL" id="CADIKM010000033">
    <property type="protein sequence ID" value="CAB3799643.1"/>
    <property type="molecule type" value="Genomic_DNA"/>
</dbReference>
<sequence length="307" mass="31731">MDSSERASRGFSAQRGFMPVARGAVTGFLDDRCTTLGASIAFYSAFSLAPTLLIVLAVASWFFGADAAQGRLFGQIKDITGPEAAGAMQAIVEHAHRASGSGIAASLSLVLLVVGASATFSSLNTALDTVFKVKSPKGISGLALLLRARVISFGLVMGFGFLLVVSLVLDAAIQTVGHAVLGSITLTVVAAVAQLIFGLVVMTAGFGALIKWLPDVRVGLRHALIGGLVSAILFSVGRHLFGLYLAHAGTAGSFGAAGSLAVLMMWLYFSAAVFFLGAEVTACLEPVHEHNAQSQHDEPLACDRSGH</sequence>
<organism evidence="7 8">
    <name type="scientific">Pararobbsia alpina</name>
    <dbReference type="NCBI Taxonomy" id="621374"/>
    <lineage>
        <taxon>Bacteria</taxon>
        <taxon>Pseudomonadati</taxon>
        <taxon>Pseudomonadota</taxon>
        <taxon>Betaproteobacteria</taxon>
        <taxon>Burkholderiales</taxon>
        <taxon>Burkholderiaceae</taxon>
        <taxon>Pararobbsia</taxon>
    </lineage>
</organism>
<keyword evidence="5 6" id="KW-0472">Membrane</keyword>
<evidence type="ECO:0000256" key="2">
    <source>
        <dbReference type="ARBA" id="ARBA00022475"/>
    </source>
</evidence>
<evidence type="ECO:0000256" key="3">
    <source>
        <dbReference type="ARBA" id="ARBA00022692"/>
    </source>
</evidence>
<gene>
    <name evidence="7" type="ORF">LMG28138_04694</name>
</gene>
<name>A0A6S7C296_9BURK</name>
<feature type="transmembrane region" description="Helical" evidence="6">
    <location>
        <begin position="253"/>
        <end position="276"/>
    </location>
</feature>
<proteinExistence type="predicted"/>
<dbReference type="RefSeq" id="WP_175107325.1">
    <property type="nucleotide sequence ID" value="NZ_CADIKM010000033.1"/>
</dbReference>
<dbReference type="PANTHER" id="PTHR30213">
    <property type="entry name" value="INNER MEMBRANE PROTEIN YHJD"/>
    <property type="match status" value="1"/>
</dbReference>
<keyword evidence="4 6" id="KW-1133">Transmembrane helix</keyword>
<dbReference type="AlphaFoldDB" id="A0A6S7C296"/>
<dbReference type="PIRSF" id="PIRSF035875">
    <property type="entry name" value="RNase_BN"/>
    <property type="match status" value="1"/>
</dbReference>
<keyword evidence="2" id="KW-1003">Cell membrane</keyword>
<evidence type="ECO:0000256" key="5">
    <source>
        <dbReference type="ARBA" id="ARBA00023136"/>
    </source>
</evidence>